<reference evidence="6 7" key="1">
    <citation type="journal article" date="2019" name="Int. J. Syst. Evol. Microbiol.">
        <title>The Global Catalogue of Microorganisms (GCM) 10K type strain sequencing project: providing services to taxonomists for standard genome sequencing and annotation.</title>
        <authorList>
            <consortium name="The Broad Institute Genomics Platform"/>
            <consortium name="The Broad Institute Genome Sequencing Center for Infectious Disease"/>
            <person name="Wu L."/>
            <person name="Ma J."/>
        </authorList>
    </citation>
    <scope>NUCLEOTIDE SEQUENCE [LARGE SCALE GENOMIC DNA]</scope>
    <source>
        <strain evidence="6 7">JCM 17504</strain>
    </source>
</reference>
<protein>
    <recommendedName>
        <fullName evidence="5">2-phospho-L-lactate guanylyltransferase</fullName>
        <shortName evidence="5">LP guanylyltransferase</shortName>
        <ecNumber evidence="5">2.7.7.68</ecNumber>
    </recommendedName>
</protein>
<dbReference type="Pfam" id="PF01983">
    <property type="entry name" value="CofC"/>
    <property type="match status" value="1"/>
</dbReference>
<dbReference type="GO" id="GO:0043814">
    <property type="term" value="F:phospholactate guanylyltransferase activity"/>
    <property type="evidence" value="ECO:0007669"/>
    <property type="project" value="UniProtKB-EC"/>
</dbReference>
<proteinExistence type="inferred from homology"/>
<dbReference type="AlphaFoldDB" id="A0AAV3UED1"/>
<evidence type="ECO:0000313" key="7">
    <source>
        <dbReference type="Proteomes" id="UP001501729"/>
    </source>
</evidence>
<keyword evidence="3 5" id="KW-0547">Nucleotide-binding</keyword>
<evidence type="ECO:0000256" key="1">
    <source>
        <dbReference type="ARBA" id="ARBA00022679"/>
    </source>
</evidence>
<dbReference type="Gene3D" id="3.90.550.10">
    <property type="entry name" value="Spore Coat Polysaccharide Biosynthesis Protein SpsA, Chain A"/>
    <property type="match status" value="1"/>
</dbReference>
<evidence type="ECO:0000256" key="2">
    <source>
        <dbReference type="ARBA" id="ARBA00022695"/>
    </source>
</evidence>
<dbReference type="GO" id="GO:0052645">
    <property type="term" value="P:F420-0 metabolic process"/>
    <property type="evidence" value="ECO:0007669"/>
    <property type="project" value="UniProtKB-UniRule"/>
</dbReference>
<dbReference type="HAMAP" id="MF_02114">
    <property type="entry name" value="CofC"/>
    <property type="match status" value="1"/>
</dbReference>
<dbReference type="InterPro" id="IPR029044">
    <property type="entry name" value="Nucleotide-diphossugar_trans"/>
</dbReference>
<evidence type="ECO:0000256" key="3">
    <source>
        <dbReference type="ARBA" id="ARBA00022741"/>
    </source>
</evidence>
<evidence type="ECO:0000313" key="6">
    <source>
        <dbReference type="EMBL" id="GAA5045973.1"/>
    </source>
</evidence>
<sequence>MQVVVPFSATDPKTRLADVLAPDERREFSLAMLEDVLSAIRATGQEPRVLTTSSIDIDAPQTVDSRPLTPAVNDVLAEGEPTEPTAIVMADLALATPEVLEQLFSTAGDVVLAPGRGGGTNALVSRHPDFRVDYHGTSYLDHCRIAGDVGASVVEVDSHRLATDVDESGDLAEVLMHSDGAACKWLRKAGFSLSVTEGRVEASREQRIEEKNR</sequence>
<comment type="caution">
    <text evidence="6">The sequence shown here is derived from an EMBL/GenBank/DDBJ whole genome shotgun (WGS) entry which is preliminary data.</text>
</comment>
<comment type="subunit">
    <text evidence="5">Homodimer.</text>
</comment>
<comment type="function">
    <text evidence="5">Guanylyltransferase that catalyzes the activation of (2S)-2-phospholactate (2-PL) as (2S)-lactyl-2-diphospho-5'-guanosine, via the condensation of 2-PL with GTP. It is involved in the biosynthesis of coenzyme F420, a hydride carrier cofactor.</text>
</comment>
<evidence type="ECO:0000256" key="4">
    <source>
        <dbReference type="ARBA" id="ARBA00023134"/>
    </source>
</evidence>
<dbReference type="Proteomes" id="UP001501729">
    <property type="component" value="Unassembled WGS sequence"/>
</dbReference>
<keyword evidence="7" id="KW-1185">Reference proteome</keyword>
<keyword evidence="1 5" id="KW-0808">Transferase</keyword>
<dbReference type="InterPro" id="IPR002835">
    <property type="entry name" value="CofC"/>
</dbReference>
<dbReference type="SUPFAM" id="SSF53448">
    <property type="entry name" value="Nucleotide-diphospho-sugar transferases"/>
    <property type="match status" value="1"/>
</dbReference>
<keyword evidence="2 5" id="KW-0548">Nucleotidyltransferase</keyword>
<name>A0AAV3UED1_9EURY</name>
<dbReference type="GO" id="GO:0005525">
    <property type="term" value="F:GTP binding"/>
    <property type="evidence" value="ECO:0007669"/>
    <property type="project" value="UniProtKB-KW"/>
</dbReference>
<evidence type="ECO:0000256" key="5">
    <source>
        <dbReference type="HAMAP-Rule" id="MF_02114"/>
    </source>
</evidence>
<dbReference type="Gene3D" id="6.10.140.50">
    <property type="match status" value="1"/>
</dbReference>
<comment type="catalytic activity">
    <reaction evidence="5">
        <text>(2S)-2-phospholactate + GTP + H(+) = (2S)-lactyl-2-diphospho-5'-guanosine + diphosphate</text>
        <dbReference type="Rhea" id="RHEA:63424"/>
        <dbReference type="ChEBI" id="CHEBI:15378"/>
        <dbReference type="ChEBI" id="CHEBI:33019"/>
        <dbReference type="ChEBI" id="CHEBI:37565"/>
        <dbReference type="ChEBI" id="CHEBI:59435"/>
        <dbReference type="ChEBI" id="CHEBI:59906"/>
        <dbReference type="EC" id="2.7.7.68"/>
    </reaction>
</comment>
<gene>
    <name evidence="5 6" type="primary">cofC</name>
    <name evidence="6" type="ORF">GCM10025751_14620</name>
</gene>
<dbReference type="GeneID" id="68612051"/>
<dbReference type="PANTHER" id="PTHR40392:SF1">
    <property type="entry name" value="2-PHOSPHO-L-LACTATE GUANYLYLTRANSFERASE"/>
    <property type="match status" value="1"/>
</dbReference>
<accession>A0AAV3UED1</accession>
<dbReference type="EC" id="2.7.7.68" evidence="5"/>
<organism evidence="6 7">
    <name type="scientific">Haladaptatus pallidirubidus</name>
    <dbReference type="NCBI Taxonomy" id="1008152"/>
    <lineage>
        <taxon>Archaea</taxon>
        <taxon>Methanobacteriati</taxon>
        <taxon>Methanobacteriota</taxon>
        <taxon>Stenosarchaea group</taxon>
        <taxon>Halobacteria</taxon>
        <taxon>Halobacteriales</taxon>
        <taxon>Haladaptataceae</taxon>
        <taxon>Haladaptatus</taxon>
    </lineage>
</organism>
<dbReference type="RefSeq" id="WP_227776246.1">
    <property type="nucleotide sequence ID" value="NZ_BAABKX010000001.1"/>
</dbReference>
<keyword evidence="4 5" id="KW-0342">GTP-binding</keyword>
<comment type="similarity">
    <text evidence="5">Belongs to the CofC family.</text>
</comment>
<dbReference type="PANTHER" id="PTHR40392">
    <property type="entry name" value="2-PHOSPHO-L-LACTATE GUANYLYLTRANSFERASE"/>
    <property type="match status" value="1"/>
</dbReference>
<comment type="pathway">
    <text evidence="5">Cofactor biosynthesis; coenzyme F420 biosynthesis.</text>
</comment>
<dbReference type="EMBL" id="BAABKX010000001">
    <property type="protein sequence ID" value="GAA5045973.1"/>
    <property type="molecule type" value="Genomic_DNA"/>
</dbReference>
<dbReference type="NCBIfam" id="TIGR03552">
    <property type="entry name" value="F420_cofC"/>
    <property type="match status" value="1"/>
</dbReference>